<feature type="transmembrane region" description="Helical" evidence="1">
    <location>
        <begin position="179"/>
        <end position="203"/>
    </location>
</feature>
<feature type="transmembrane region" description="Helical" evidence="1">
    <location>
        <begin position="143"/>
        <end position="167"/>
    </location>
</feature>
<reference evidence="3" key="1">
    <citation type="submission" date="2020-11" db="EMBL/GenBank/DDBJ databases">
        <authorList>
            <consortium name="DOE Joint Genome Institute"/>
            <person name="Ahrendt S."/>
            <person name="Riley R."/>
            <person name="Andreopoulos W."/>
            <person name="Labutti K."/>
            <person name="Pangilinan J."/>
            <person name="Ruiz-Duenas F.J."/>
            <person name="Barrasa J.M."/>
            <person name="Sanchez-Garcia M."/>
            <person name="Camarero S."/>
            <person name="Miyauchi S."/>
            <person name="Serrano A."/>
            <person name="Linde D."/>
            <person name="Babiker R."/>
            <person name="Drula E."/>
            <person name="Ayuso-Fernandez I."/>
            <person name="Pacheco R."/>
            <person name="Padilla G."/>
            <person name="Ferreira P."/>
            <person name="Barriuso J."/>
            <person name="Kellner H."/>
            <person name="Castanera R."/>
            <person name="Alfaro M."/>
            <person name="Ramirez L."/>
            <person name="Pisabarro A.G."/>
            <person name="Kuo A."/>
            <person name="Tritt A."/>
            <person name="Lipzen A."/>
            <person name="He G."/>
            <person name="Yan M."/>
            <person name="Ng V."/>
            <person name="Cullen D."/>
            <person name="Martin F."/>
            <person name="Rosso M.-N."/>
            <person name="Henrissat B."/>
            <person name="Hibbett D."/>
            <person name="Martinez A.T."/>
            <person name="Grigoriev I.V."/>
        </authorList>
    </citation>
    <scope>NUCLEOTIDE SEQUENCE</scope>
    <source>
        <strain evidence="3">CBS 506.95</strain>
    </source>
</reference>
<gene>
    <name evidence="3" type="ORF">CPB83DRAFT_899035</name>
</gene>
<feature type="transmembrane region" description="Helical" evidence="1">
    <location>
        <begin position="80"/>
        <end position="104"/>
    </location>
</feature>
<dbReference type="Pfam" id="PF20152">
    <property type="entry name" value="DUF6534"/>
    <property type="match status" value="1"/>
</dbReference>
<feature type="transmembrane region" description="Helical" evidence="1">
    <location>
        <begin position="223"/>
        <end position="245"/>
    </location>
</feature>
<keyword evidence="1" id="KW-1133">Transmembrane helix</keyword>
<dbReference type="Proteomes" id="UP000807306">
    <property type="component" value="Unassembled WGS sequence"/>
</dbReference>
<dbReference type="InterPro" id="IPR045339">
    <property type="entry name" value="DUF6534"/>
</dbReference>
<evidence type="ECO:0000313" key="4">
    <source>
        <dbReference type="Proteomes" id="UP000807306"/>
    </source>
</evidence>
<keyword evidence="1" id="KW-0472">Membrane</keyword>
<evidence type="ECO:0000259" key="2">
    <source>
        <dbReference type="Pfam" id="PF20152"/>
    </source>
</evidence>
<comment type="caution">
    <text evidence="3">The sequence shown here is derived from an EMBL/GenBank/DDBJ whole genome shotgun (WGS) entry which is preliminary data.</text>
</comment>
<feature type="transmembrane region" description="Helical" evidence="1">
    <location>
        <begin position="47"/>
        <end position="68"/>
    </location>
</feature>
<dbReference type="AlphaFoldDB" id="A0A9P6E5Z2"/>
<keyword evidence="4" id="KW-1185">Reference proteome</keyword>
<dbReference type="PANTHER" id="PTHR40465:SF1">
    <property type="entry name" value="DUF6534 DOMAIN-CONTAINING PROTEIN"/>
    <property type="match status" value="1"/>
</dbReference>
<feature type="transmembrane region" description="Helical" evidence="1">
    <location>
        <begin position="12"/>
        <end position="35"/>
    </location>
</feature>
<dbReference type="EMBL" id="MU157924">
    <property type="protein sequence ID" value="KAF9523139.1"/>
    <property type="molecule type" value="Genomic_DNA"/>
</dbReference>
<evidence type="ECO:0000256" key="1">
    <source>
        <dbReference type="SAM" id="Phobius"/>
    </source>
</evidence>
<dbReference type="PANTHER" id="PTHR40465">
    <property type="entry name" value="CHROMOSOME 1, WHOLE GENOME SHOTGUN SEQUENCE"/>
    <property type="match status" value="1"/>
</dbReference>
<protein>
    <recommendedName>
        <fullName evidence="2">DUF6534 domain-containing protein</fullName>
    </recommendedName>
</protein>
<keyword evidence="1" id="KW-0812">Transmembrane</keyword>
<sequence>MSRPTVPSVYGPLLIGVFLNTILYGVVMIQSLTYYRTYMRDKAWIRYFVLYLFVLETLNTGFNIGMMYQPLVLKFGLEETLFYTPAMLILGTVTLSLAPINTWLSDIHLSFRRLDPVITGMISTSAQFFIAWRIKVISQSKNIPIVICILALVSLGGASTLTAFVAIQPEFPHLRAYKGAIITWLVSSTVADLLITVTLAWTLTKRKTGMKETDDKISRIIRLTVHTGLLTSVLSLTDAIVFLAVPDTTLNFIWDLPLAKVYAISLLSTLNARYPSSPGAGHISTSSANDNNVLFGRLVSQWRTASRGEASTTVSNRSDLFELQAADRKSAYMNRPKEELGVDNRGGVSVHTVVHTMLEDGQDSELDKKHQSDSL</sequence>
<proteinExistence type="predicted"/>
<organism evidence="3 4">
    <name type="scientific">Crepidotus variabilis</name>
    <dbReference type="NCBI Taxonomy" id="179855"/>
    <lineage>
        <taxon>Eukaryota</taxon>
        <taxon>Fungi</taxon>
        <taxon>Dikarya</taxon>
        <taxon>Basidiomycota</taxon>
        <taxon>Agaricomycotina</taxon>
        <taxon>Agaricomycetes</taxon>
        <taxon>Agaricomycetidae</taxon>
        <taxon>Agaricales</taxon>
        <taxon>Agaricineae</taxon>
        <taxon>Crepidotaceae</taxon>
        <taxon>Crepidotus</taxon>
    </lineage>
</organism>
<evidence type="ECO:0000313" key="3">
    <source>
        <dbReference type="EMBL" id="KAF9523139.1"/>
    </source>
</evidence>
<feature type="domain" description="DUF6534" evidence="2">
    <location>
        <begin position="188"/>
        <end position="273"/>
    </location>
</feature>
<dbReference type="OrthoDB" id="3265526at2759"/>
<name>A0A9P6E5Z2_9AGAR</name>
<accession>A0A9P6E5Z2</accession>